<feature type="transmembrane region" description="Helical" evidence="7">
    <location>
        <begin position="50"/>
        <end position="70"/>
    </location>
</feature>
<evidence type="ECO:0000256" key="2">
    <source>
        <dbReference type="ARBA" id="ARBA00022448"/>
    </source>
</evidence>
<dbReference type="EMBL" id="CABFUZ020000270">
    <property type="protein sequence ID" value="VVM08561.1"/>
    <property type="molecule type" value="Genomic_DNA"/>
</dbReference>
<feature type="transmembrane region" description="Helical" evidence="7">
    <location>
        <begin position="258"/>
        <end position="281"/>
    </location>
</feature>
<dbReference type="GO" id="GO:0005886">
    <property type="term" value="C:plasma membrane"/>
    <property type="evidence" value="ECO:0007669"/>
    <property type="project" value="UniProtKB-SubCell"/>
</dbReference>
<keyword evidence="2" id="KW-0813">Transport</keyword>
<proteinExistence type="predicted"/>
<gene>
    <name evidence="8" type="ORF">MAMC_02282</name>
</gene>
<evidence type="ECO:0000256" key="5">
    <source>
        <dbReference type="ARBA" id="ARBA00022989"/>
    </source>
</evidence>
<keyword evidence="9" id="KW-1185">Reference proteome</keyword>
<dbReference type="PANTHER" id="PTHR23513:SF11">
    <property type="entry name" value="STAPHYLOFERRIN A TRANSPORTER"/>
    <property type="match status" value="1"/>
</dbReference>
<keyword evidence="4 7" id="KW-0812">Transmembrane</keyword>
<dbReference type="OrthoDB" id="9775268at2"/>
<sequence length="414" mass="44103">MPMKFFPDLGPFRSSPFRTLFFGQASSFLGSWIQNVGQGWLVYQITGSPFWLGLFGFASSLPLLLFSLPAGAAADRFPRRRIVILAQAAALLLSFLLGILTFFHLLSLVTLGILVFSLGLSGSFELPARQALFLDLVPKEEIRAAIAWNSFLFNGARLIGPAAAAFVIPSLGVAACFWANSLSYAFSLLCLLRISPPPQRSPGKAFFRSLREGVLYIASTKALMGQAVWIGLVTIFGWSYTILLPFFAEGVLHSGSRGLGLLLSANGAGSLLGSLTAATFVRNVSLPRVVSGGIALFLLSVGSFALSRSFPCSATLLGLAGFGLVVFLSAANAFLQEKATEELRGRVVGISALLFQGLFPIGSLFAALSSRSWGAPATVLLGVCLCACGSLWIGFRCFSRTARSGWEEGDRGRS</sequence>
<feature type="transmembrane region" description="Helical" evidence="7">
    <location>
        <begin position="288"/>
        <end position="307"/>
    </location>
</feature>
<organism evidence="8 9">
    <name type="scientific">Methylacidimicrobium cyclopophantes</name>
    <dbReference type="NCBI Taxonomy" id="1041766"/>
    <lineage>
        <taxon>Bacteria</taxon>
        <taxon>Pseudomonadati</taxon>
        <taxon>Verrucomicrobiota</taxon>
        <taxon>Methylacidimicrobium</taxon>
    </lineage>
</organism>
<keyword evidence="5 7" id="KW-1133">Transmembrane helix</keyword>
<name>A0A5E6MGE5_9BACT</name>
<dbReference type="AlphaFoldDB" id="A0A5E6MGE5"/>
<evidence type="ECO:0000256" key="4">
    <source>
        <dbReference type="ARBA" id="ARBA00022692"/>
    </source>
</evidence>
<evidence type="ECO:0000256" key="1">
    <source>
        <dbReference type="ARBA" id="ARBA00004651"/>
    </source>
</evidence>
<protein>
    <submittedName>
        <fullName evidence="8">Multidrug-efflux transporter</fullName>
    </submittedName>
</protein>
<evidence type="ECO:0000256" key="3">
    <source>
        <dbReference type="ARBA" id="ARBA00022475"/>
    </source>
</evidence>
<dbReference type="SUPFAM" id="SSF103473">
    <property type="entry name" value="MFS general substrate transporter"/>
    <property type="match status" value="1"/>
</dbReference>
<feature type="transmembrane region" description="Helical" evidence="7">
    <location>
        <begin position="373"/>
        <end position="395"/>
    </location>
</feature>
<comment type="subcellular location">
    <subcellularLocation>
        <location evidence="1">Cell membrane</location>
        <topology evidence="1">Multi-pass membrane protein</topology>
    </subcellularLocation>
</comment>
<dbReference type="Gene3D" id="1.20.1250.20">
    <property type="entry name" value="MFS general substrate transporter like domains"/>
    <property type="match status" value="1"/>
</dbReference>
<reference evidence="8" key="1">
    <citation type="submission" date="2019-09" db="EMBL/GenBank/DDBJ databases">
        <authorList>
            <person name="Cremers G."/>
        </authorList>
    </citation>
    <scope>NUCLEOTIDE SEQUENCE [LARGE SCALE GENOMIC DNA]</scope>
    <source>
        <strain evidence="8">3B</strain>
    </source>
</reference>
<accession>A0A5E6MGE5</accession>
<dbReference type="InterPro" id="IPR010290">
    <property type="entry name" value="TM_effector"/>
</dbReference>
<evidence type="ECO:0000256" key="6">
    <source>
        <dbReference type="ARBA" id="ARBA00023136"/>
    </source>
</evidence>
<dbReference type="Pfam" id="PF05977">
    <property type="entry name" value="MFS_3"/>
    <property type="match status" value="1"/>
</dbReference>
<dbReference type="Proteomes" id="UP000381693">
    <property type="component" value="Unassembled WGS sequence"/>
</dbReference>
<keyword evidence="3" id="KW-1003">Cell membrane</keyword>
<feature type="transmembrane region" description="Helical" evidence="7">
    <location>
        <begin position="347"/>
        <end position="367"/>
    </location>
</feature>
<dbReference type="InterPro" id="IPR036259">
    <property type="entry name" value="MFS_trans_sf"/>
</dbReference>
<keyword evidence="6 7" id="KW-0472">Membrane</keyword>
<dbReference type="PANTHER" id="PTHR23513">
    <property type="entry name" value="INTEGRAL MEMBRANE EFFLUX PROTEIN-RELATED"/>
    <property type="match status" value="1"/>
</dbReference>
<evidence type="ECO:0000313" key="8">
    <source>
        <dbReference type="EMBL" id="VVM08561.1"/>
    </source>
</evidence>
<feature type="transmembrane region" description="Helical" evidence="7">
    <location>
        <begin position="313"/>
        <end position="335"/>
    </location>
</feature>
<comment type="caution">
    <text evidence="8">The sequence shown here is derived from an EMBL/GenBank/DDBJ whole genome shotgun (WGS) entry which is preliminary data.</text>
</comment>
<feature type="transmembrane region" description="Helical" evidence="7">
    <location>
        <begin position="213"/>
        <end position="238"/>
    </location>
</feature>
<evidence type="ECO:0000256" key="7">
    <source>
        <dbReference type="SAM" id="Phobius"/>
    </source>
</evidence>
<evidence type="ECO:0000313" key="9">
    <source>
        <dbReference type="Proteomes" id="UP000381693"/>
    </source>
</evidence>
<dbReference type="CDD" id="cd06173">
    <property type="entry name" value="MFS_MefA_like"/>
    <property type="match status" value="1"/>
</dbReference>